<sequence length="222" mass="24241">MEVPICEICKRNLLYPPHQRSICPYHPHLFPPSAPAAPPPYYPPAGGNYYPPPPAGTSYPGYYPPPPPEAPYSAHSWVDSSIGRGIPSTAVRAGTDIDGHAIYIGKAYHEGDTLPAKIVPGRNACYIAYNGKEHLKTSYQVLCNLRPEWTSDSNGRVPSNAVVGGRTKQGETLYIGRVFHQGSLTIGKIHPSHGTCYISFGGAEISYKNYEVLISDRRGKCF</sequence>
<dbReference type="Proteomes" id="UP001153712">
    <property type="component" value="Chromosome 3"/>
</dbReference>
<keyword evidence="2" id="KW-1185">Reference proteome</keyword>
<dbReference type="PANTHER" id="PTHR31649">
    <property type="entry name" value="AGAP009604-PA"/>
    <property type="match status" value="1"/>
</dbReference>
<dbReference type="EMBL" id="OU900096">
    <property type="protein sequence ID" value="CAG9860049.1"/>
    <property type="molecule type" value="Genomic_DNA"/>
</dbReference>
<name>A0A9N9TQ43_PHYSR</name>
<reference evidence="1" key="1">
    <citation type="submission" date="2022-01" db="EMBL/GenBank/DDBJ databases">
        <authorList>
            <person name="King R."/>
        </authorList>
    </citation>
    <scope>NUCLEOTIDE SEQUENCE</scope>
</reference>
<dbReference type="PANTHER" id="PTHR31649:SF10">
    <property type="entry name" value="IP19903P-RELATED"/>
    <property type="match status" value="1"/>
</dbReference>
<organism evidence="1 2">
    <name type="scientific">Phyllotreta striolata</name>
    <name type="common">Striped flea beetle</name>
    <name type="synonym">Crioceris striolata</name>
    <dbReference type="NCBI Taxonomy" id="444603"/>
    <lineage>
        <taxon>Eukaryota</taxon>
        <taxon>Metazoa</taxon>
        <taxon>Ecdysozoa</taxon>
        <taxon>Arthropoda</taxon>
        <taxon>Hexapoda</taxon>
        <taxon>Insecta</taxon>
        <taxon>Pterygota</taxon>
        <taxon>Neoptera</taxon>
        <taxon>Endopterygota</taxon>
        <taxon>Coleoptera</taxon>
        <taxon>Polyphaga</taxon>
        <taxon>Cucujiformia</taxon>
        <taxon>Chrysomeloidea</taxon>
        <taxon>Chrysomelidae</taxon>
        <taxon>Galerucinae</taxon>
        <taxon>Alticini</taxon>
        <taxon>Phyllotreta</taxon>
    </lineage>
</organism>
<dbReference type="InterPro" id="IPR006616">
    <property type="entry name" value="DM9_repeat"/>
</dbReference>
<proteinExistence type="predicted"/>
<evidence type="ECO:0000313" key="2">
    <source>
        <dbReference type="Proteomes" id="UP001153712"/>
    </source>
</evidence>
<evidence type="ECO:0000313" key="1">
    <source>
        <dbReference type="EMBL" id="CAG9860049.1"/>
    </source>
</evidence>
<gene>
    <name evidence="1" type="ORF">PHYEVI_LOCUS6406</name>
</gene>
<accession>A0A9N9TQ43</accession>
<dbReference type="Pfam" id="PF11901">
    <property type="entry name" value="DM9"/>
    <property type="match status" value="1"/>
</dbReference>
<protein>
    <submittedName>
        <fullName evidence="1">Uncharacterized protein</fullName>
    </submittedName>
</protein>
<dbReference type="SMART" id="SM00696">
    <property type="entry name" value="DM9"/>
    <property type="match status" value="2"/>
</dbReference>
<dbReference type="AlphaFoldDB" id="A0A9N9TQ43"/>
<dbReference type="OrthoDB" id="1925699at2759"/>